<dbReference type="Proteomes" id="UP000525078">
    <property type="component" value="Unassembled WGS sequence"/>
</dbReference>
<feature type="region of interest" description="Disordered" evidence="1">
    <location>
        <begin position="243"/>
        <end position="298"/>
    </location>
</feature>
<dbReference type="PANTHER" id="PTHR35274">
    <property type="entry name" value="E6-LIKE PROTEIN"/>
    <property type="match status" value="1"/>
</dbReference>
<organism evidence="3 6">
    <name type="scientific">Cannabis sativa</name>
    <name type="common">Hemp</name>
    <name type="synonym">Marijuana</name>
    <dbReference type="NCBI Taxonomy" id="3483"/>
    <lineage>
        <taxon>Eukaryota</taxon>
        <taxon>Viridiplantae</taxon>
        <taxon>Streptophyta</taxon>
        <taxon>Embryophyta</taxon>
        <taxon>Tracheophyta</taxon>
        <taxon>Spermatophyta</taxon>
        <taxon>Magnoliopsida</taxon>
        <taxon>eudicotyledons</taxon>
        <taxon>Gunneridae</taxon>
        <taxon>Pentapetalae</taxon>
        <taxon>rosids</taxon>
        <taxon>fabids</taxon>
        <taxon>Rosales</taxon>
        <taxon>Cannabaceae</taxon>
        <taxon>Cannabis</taxon>
    </lineage>
</organism>
<feature type="region of interest" description="Disordered" evidence="1">
    <location>
        <begin position="37"/>
        <end position="62"/>
    </location>
</feature>
<dbReference type="AlphaFoldDB" id="A0A7J6FLT4"/>
<evidence type="ECO:0000256" key="2">
    <source>
        <dbReference type="SAM" id="SignalP"/>
    </source>
</evidence>
<feature type="signal peptide" evidence="2">
    <location>
        <begin position="1"/>
        <end position="24"/>
    </location>
</feature>
<feature type="compositionally biased region" description="Basic and acidic residues" evidence="1">
    <location>
        <begin position="52"/>
        <end position="61"/>
    </location>
</feature>
<protein>
    <recommendedName>
        <fullName evidence="8">Protein E6</fullName>
    </recommendedName>
</protein>
<evidence type="ECO:0000313" key="5">
    <source>
        <dbReference type="EMBL" id="KAF4398721.1"/>
    </source>
</evidence>
<keyword evidence="2" id="KW-0732">Signal</keyword>
<feature type="compositionally biased region" description="Low complexity" evidence="1">
    <location>
        <begin position="113"/>
        <end position="133"/>
    </location>
</feature>
<gene>
    <name evidence="3" type="ORF">F8388_003207</name>
    <name evidence="4" type="ORF">F8388_012642</name>
    <name evidence="5" type="ORF">G4B88_017147</name>
</gene>
<reference evidence="6 7" key="1">
    <citation type="journal article" date="2020" name="bioRxiv">
        <title>Sequence and annotation of 42 cannabis genomes reveals extensive copy number variation in cannabinoid synthesis and pathogen resistance genes.</title>
        <authorList>
            <person name="Mckernan K.J."/>
            <person name="Helbert Y."/>
            <person name="Kane L.T."/>
            <person name="Ebling H."/>
            <person name="Zhang L."/>
            <person name="Liu B."/>
            <person name="Eaton Z."/>
            <person name="Mclaughlin S."/>
            <person name="Kingan S."/>
            <person name="Baybayan P."/>
            <person name="Concepcion G."/>
            <person name="Jordan M."/>
            <person name="Riva A."/>
            <person name="Barbazuk W."/>
            <person name="Harkins T."/>
        </authorList>
    </citation>
    <scope>NUCLEOTIDE SEQUENCE [LARGE SCALE GENOMIC DNA]</scope>
    <source>
        <strain evidence="6 7">cv. Jamaican Lion 4</strain>
        <strain evidence="5">Father</strain>
        <strain evidence="3">Mother</strain>
        <tissue evidence="3">Leaf</tissue>
    </source>
</reference>
<evidence type="ECO:0000313" key="3">
    <source>
        <dbReference type="EMBL" id="KAF4371597.1"/>
    </source>
</evidence>
<dbReference type="Proteomes" id="UP000583929">
    <property type="component" value="Unassembled WGS sequence"/>
</dbReference>
<evidence type="ECO:0000313" key="4">
    <source>
        <dbReference type="EMBL" id="KAF4393133.1"/>
    </source>
</evidence>
<dbReference type="PANTHER" id="PTHR35274:SF2">
    <property type="entry name" value="E6-LIKE PROTEIN"/>
    <property type="match status" value="1"/>
</dbReference>
<dbReference type="EMBL" id="JAATIP010000015">
    <property type="protein sequence ID" value="KAF4393133.1"/>
    <property type="molecule type" value="Genomic_DNA"/>
</dbReference>
<feature type="compositionally biased region" description="Polar residues" evidence="1">
    <location>
        <begin position="271"/>
        <end position="298"/>
    </location>
</feature>
<keyword evidence="7" id="KW-1185">Reference proteome</keyword>
<accession>A0A7J6FLT4</accession>
<evidence type="ECO:0000256" key="1">
    <source>
        <dbReference type="SAM" id="MobiDB-lite"/>
    </source>
</evidence>
<dbReference type="EMBL" id="JAATIQ010000024">
    <property type="protein sequence ID" value="KAF4398721.1"/>
    <property type="molecule type" value="Genomic_DNA"/>
</dbReference>
<evidence type="ECO:0000313" key="6">
    <source>
        <dbReference type="Proteomes" id="UP000525078"/>
    </source>
</evidence>
<comment type="caution">
    <text evidence="3">The sequence shown here is derived from an EMBL/GenBank/DDBJ whole genome shotgun (WGS) entry which is preliminary data.</text>
</comment>
<feature type="compositionally biased region" description="Low complexity" evidence="1">
    <location>
        <begin position="167"/>
        <end position="193"/>
    </location>
</feature>
<feature type="chain" id="PRO_5036205110" description="Protein E6" evidence="2">
    <location>
        <begin position="25"/>
        <end position="298"/>
    </location>
</feature>
<evidence type="ECO:0000313" key="7">
    <source>
        <dbReference type="Proteomes" id="UP000583929"/>
    </source>
</evidence>
<feature type="compositionally biased region" description="Low complexity" evidence="1">
    <location>
        <begin position="37"/>
        <end position="51"/>
    </location>
</feature>
<feature type="region of interest" description="Disordered" evidence="1">
    <location>
        <begin position="92"/>
        <end position="205"/>
    </location>
</feature>
<sequence>MAHLKPTLFFSFLFLFLLSHRIDARDSQFFSKVTNDNNNQETTTTVVTPRNNDNKVDDHQPEPTFIPETQNDGYGLYGHESGQFPPSEEHFTTTKTTTGGTPYTTTSANPVSTYETYEPYTTPTTTYKPYTTPIGRPYRTESEEGTNDNAQFYSNNENENENENDSYKNNHYNYNSENSYNTNYNKVRNNNGRGNDRSYNPERLGMSDTRFLENGKYFYDLNMEKNYDPNSYRNSRVVAEPKNNNWYNNRENDNNNNYYGHNSNANDRSYEINNNNRNSFEGYQNQREDQFQYNNEEP</sequence>
<dbReference type="EMBL" id="JAATIP010000110">
    <property type="protein sequence ID" value="KAF4371597.1"/>
    <property type="molecule type" value="Genomic_DNA"/>
</dbReference>
<feature type="compositionally biased region" description="Low complexity" evidence="1">
    <location>
        <begin position="93"/>
        <end position="106"/>
    </location>
</feature>
<name>A0A7J6FLT4_CANSA</name>
<dbReference type="InterPro" id="IPR040290">
    <property type="entry name" value="Prot_E6-like"/>
</dbReference>
<evidence type="ECO:0008006" key="8">
    <source>
        <dbReference type="Google" id="ProtNLM"/>
    </source>
</evidence>
<proteinExistence type="predicted"/>
<feature type="compositionally biased region" description="Low complexity" evidence="1">
    <location>
        <begin position="243"/>
        <end position="266"/>
    </location>
</feature>